<dbReference type="RefSeq" id="WP_136003873.1">
    <property type="nucleotide sequence ID" value="NZ_SRYR01000001.1"/>
</dbReference>
<dbReference type="AlphaFoldDB" id="A0A4S2DQS4"/>
<feature type="domain" description="Major facilitator superfamily (MFS) profile" evidence="7">
    <location>
        <begin position="1"/>
        <end position="377"/>
    </location>
</feature>
<evidence type="ECO:0000313" key="8">
    <source>
        <dbReference type="EMBL" id="TGY43513.1"/>
    </source>
</evidence>
<evidence type="ECO:0000256" key="5">
    <source>
        <dbReference type="ARBA" id="ARBA00023136"/>
    </source>
</evidence>
<dbReference type="InterPro" id="IPR053160">
    <property type="entry name" value="MFS_DHA3_Transporter"/>
</dbReference>
<accession>A0A4S2DQS4</accession>
<dbReference type="Pfam" id="PF07690">
    <property type="entry name" value="MFS_1"/>
    <property type="match status" value="1"/>
</dbReference>
<evidence type="ECO:0000256" key="4">
    <source>
        <dbReference type="ARBA" id="ARBA00022989"/>
    </source>
</evidence>
<protein>
    <submittedName>
        <fullName evidence="8">MFS transporter</fullName>
    </submittedName>
</protein>
<keyword evidence="2" id="KW-0813">Transport</keyword>
<dbReference type="CDD" id="cd06174">
    <property type="entry name" value="MFS"/>
    <property type="match status" value="1"/>
</dbReference>
<name>A0A4S2DQS4_9CLOT</name>
<evidence type="ECO:0000256" key="3">
    <source>
        <dbReference type="ARBA" id="ARBA00022692"/>
    </source>
</evidence>
<feature type="transmembrane region" description="Helical" evidence="6">
    <location>
        <begin position="203"/>
        <end position="224"/>
    </location>
</feature>
<dbReference type="Gene3D" id="1.20.1250.20">
    <property type="entry name" value="MFS general substrate transporter like domains"/>
    <property type="match status" value="1"/>
</dbReference>
<dbReference type="PANTHER" id="PTHR23530">
    <property type="entry name" value="TRANSPORT PROTEIN-RELATED"/>
    <property type="match status" value="1"/>
</dbReference>
<keyword evidence="9" id="KW-1185">Reference proteome</keyword>
<reference evidence="8 9" key="1">
    <citation type="submission" date="2019-04" db="EMBL/GenBank/DDBJ databases">
        <title>Microbes associate with the intestines of laboratory mice.</title>
        <authorList>
            <person name="Navarre W."/>
            <person name="Wong E."/>
            <person name="Huang K."/>
            <person name="Tropini C."/>
            <person name="Ng K."/>
            <person name="Yu B."/>
        </authorList>
    </citation>
    <scope>NUCLEOTIDE SEQUENCE [LARGE SCALE GENOMIC DNA]</scope>
    <source>
        <strain evidence="8 9">NM50_B9-20</strain>
    </source>
</reference>
<evidence type="ECO:0000313" key="9">
    <source>
        <dbReference type="Proteomes" id="UP000306888"/>
    </source>
</evidence>
<keyword evidence="3 6" id="KW-0812">Transmembrane</keyword>
<feature type="transmembrane region" description="Helical" evidence="6">
    <location>
        <begin position="325"/>
        <end position="349"/>
    </location>
</feature>
<dbReference type="InterPro" id="IPR036259">
    <property type="entry name" value="MFS_trans_sf"/>
</dbReference>
<sequence>MNKRINIYLLNIIVFLQGLVFYAPVATIYRENRGISISQIFLIESIYMILIILLEIPWGIFADKYGYKKTLVLSNLIFFISKIVFFKADSFSMFLLERFLLAAAISGLSGCDSTVLYLSLDENDNSEKAFARYGFFSNVGFLLGSVISTFIINISINLSAYYTIIPYGLAFIISLFLLDVKGESKKSKGILFNIKEAISNKEIIILILGIALVAEVVQSITVFLNQGIYIRSGIYIRYFGIMLAGIQIIGLISVKSYKITRQIGQRKSILLFMICILISSLSLVLIKNPILAFISIAVISTSMGFIEPIFMDIQNKSIKIADRATILSIYSIIGSIVSAIVSPIIGIASNASLDIGIFTCFIITLIAITLININYKN</sequence>
<feature type="transmembrane region" description="Helical" evidence="6">
    <location>
        <begin position="236"/>
        <end position="257"/>
    </location>
</feature>
<gene>
    <name evidence="8" type="ORF">E5347_01495</name>
</gene>
<evidence type="ECO:0000259" key="7">
    <source>
        <dbReference type="PROSITE" id="PS50850"/>
    </source>
</evidence>
<feature type="transmembrane region" description="Helical" evidence="6">
    <location>
        <begin position="99"/>
        <end position="118"/>
    </location>
</feature>
<feature type="transmembrane region" description="Helical" evidence="6">
    <location>
        <begin position="292"/>
        <end position="313"/>
    </location>
</feature>
<organism evidence="8 9">
    <name type="scientific">Clostridium sartagoforme</name>
    <dbReference type="NCBI Taxonomy" id="84031"/>
    <lineage>
        <taxon>Bacteria</taxon>
        <taxon>Bacillati</taxon>
        <taxon>Bacillota</taxon>
        <taxon>Clostridia</taxon>
        <taxon>Eubacteriales</taxon>
        <taxon>Clostridiaceae</taxon>
        <taxon>Clostridium</taxon>
    </lineage>
</organism>
<feature type="transmembrane region" description="Helical" evidence="6">
    <location>
        <begin position="70"/>
        <end position="87"/>
    </location>
</feature>
<dbReference type="SUPFAM" id="SSF103473">
    <property type="entry name" value="MFS general substrate transporter"/>
    <property type="match status" value="1"/>
</dbReference>
<dbReference type="GO" id="GO:0005886">
    <property type="term" value="C:plasma membrane"/>
    <property type="evidence" value="ECO:0007669"/>
    <property type="project" value="UniProtKB-SubCell"/>
</dbReference>
<keyword evidence="4 6" id="KW-1133">Transmembrane helix</keyword>
<feature type="transmembrane region" description="Helical" evidence="6">
    <location>
        <begin position="35"/>
        <end position="58"/>
    </location>
</feature>
<comment type="subcellular location">
    <subcellularLocation>
        <location evidence="1">Cell membrane</location>
        <topology evidence="1">Multi-pass membrane protein</topology>
    </subcellularLocation>
</comment>
<evidence type="ECO:0000256" key="2">
    <source>
        <dbReference type="ARBA" id="ARBA00022448"/>
    </source>
</evidence>
<dbReference type="EMBL" id="SRYR01000001">
    <property type="protein sequence ID" value="TGY43513.1"/>
    <property type="molecule type" value="Genomic_DNA"/>
</dbReference>
<dbReference type="GO" id="GO:0022857">
    <property type="term" value="F:transmembrane transporter activity"/>
    <property type="evidence" value="ECO:0007669"/>
    <property type="project" value="InterPro"/>
</dbReference>
<feature type="transmembrane region" description="Helical" evidence="6">
    <location>
        <begin position="7"/>
        <end position="29"/>
    </location>
</feature>
<feature type="transmembrane region" description="Helical" evidence="6">
    <location>
        <begin position="130"/>
        <end position="154"/>
    </location>
</feature>
<dbReference type="InterPro" id="IPR020846">
    <property type="entry name" value="MFS_dom"/>
</dbReference>
<dbReference type="PANTHER" id="PTHR23530:SF1">
    <property type="entry name" value="PERMEASE, MAJOR FACILITATOR SUPERFAMILY-RELATED"/>
    <property type="match status" value="1"/>
</dbReference>
<feature type="transmembrane region" description="Helical" evidence="6">
    <location>
        <begin position="269"/>
        <end position="286"/>
    </location>
</feature>
<feature type="transmembrane region" description="Helical" evidence="6">
    <location>
        <begin position="160"/>
        <end position="178"/>
    </location>
</feature>
<evidence type="ECO:0000256" key="1">
    <source>
        <dbReference type="ARBA" id="ARBA00004651"/>
    </source>
</evidence>
<proteinExistence type="predicted"/>
<dbReference type="PROSITE" id="PS50850">
    <property type="entry name" value="MFS"/>
    <property type="match status" value="1"/>
</dbReference>
<dbReference type="OrthoDB" id="1642828at2"/>
<keyword evidence="5 6" id="KW-0472">Membrane</keyword>
<dbReference type="InterPro" id="IPR011701">
    <property type="entry name" value="MFS"/>
</dbReference>
<comment type="caution">
    <text evidence="8">The sequence shown here is derived from an EMBL/GenBank/DDBJ whole genome shotgun (WGS) entry which is preliminary data.</text>
</comment>
<evidence type="ECO:0000256" key="6">
    <source>
        <dbReference type="SAM" id="Phobius"/>
    </source>
</evidence>
<dbReference type="Proteomes" id="UP000306888">
    <property type="component" value="Unassembled WGS sequence"/>
</dbReference>
<feature type="transmembrane region" description="Helical" evidence="6">
    <location>
        <begin position="355"/>
        <end position="375"/>
    </location>
</feature>